<feature type="coiled-coil region" evidence="1">
    <location>
        <begin position="507"/>
        <end position="558"/>
    </location>
</feature>
<dbReference type="OrthoDB" id="4091342at2759"/>
<feature type="compositionally biased region" description="Acidic residues" evidence="2">
    <location>
        <begin position="583"/>
        <end position="594"/>
    </location>
</feature>
<evidence type="ECO:0000256" key="2">
    <source>
        <dbReference type="SAM" id="MobiDB-lite"/>
    </source>
</evidence>
<dbReference type="Proteomes" id="UP000002605">
    <property type="component" value="Chromosome R"/>
</dbReference>
<dbReference type="GeneID" id="8049909"/>
<dbReference type="eggNOG" id="ENOG502TFR8">
    <property type="taxonomic scope" value="Eukaryota"/>
</dbReference>
<feature type="compositionally biased region" description="Acidic residues" evidence="2">
    <location>
        <begin position="160"/>
        <end position="184"/>
    </location>
</feature>
<feature type="region of interest" description="Disordered" evidence="2">
    <location>
        <begin position="151"/>
        <end position="198"/>
    </location>
</feature>
<dbReference type="AlphaFoldDB" id="B9WMQ4"/>
<name>B9WMQ4_CANDC</name>
<evidence type="ECO:0000313" key="3">
    <source>
        <dbReference type="CGD" id="CAL0000170619"/>
    </source>
</evidence>
<dbReference type="RefSeq" id="XP_002422363.1">
    <property type="nucleotide sequence ID" value="XM_002422318.1"/>
</dbReference>
<sequence>MSVTVTFPKSPSTTKRTPMFGIELEFNKEGSSDDTLDKAALAVPLFSIDNQEFVLIRDLARYWGYPSSYQLIVKLVKCGNIEKSQILKTDRDLNRELFELDLIDEADTKLDLFYISLPLVYSRIDNKQVFYVPHDPDQAKVTTAQVKVSTQEKPASVVAAEEDDDNLDDDEEDEVDDDMDEDNEESSKTHNHVHNNHSKYINDDKVTIGQVFHQYGLDPSIPLTHSLFNSINSMSKLNYYKNFGVSGYRFLPNNKLSYAERDLVLNANNYNDMHINEKTEPKAKKSFRKPIGKSKKHNLQIDPNSIDLIESVIPGQGFIPDFSINHLCKVPNYYVTSNHQSLPSSFSTKNLNATSNSSFLFNDNVKIKSKSIQKLVFNNDTDNYHHTKYFYTKSYRGPGSGNYKDGALMNKINKIHLSSNKKPRHKRKVSNNNRYNKSLKGLVHEKFDKEFVEYLLSEQRKYTEDYSNLEMLHNNLQFNVLLNTYRGVAQETWNNYYKFKLIDFEQLKALQVEANELEERKLAAARHAEWAEEEKLRQERLRLTFEDERNEFEQLQGEFSQRKKVLEEKLRRRQLEASLSDTFEADSENEDEAELGQVQQDFETSTNELKARFEAKRKDLINPAPPPQPIETPQLDLNNRFNLPTVYPEIIRNLPLELRGIVQENKEELPPIKKPIHYVTTYPERPNPEYLTRIEIIKLPNANSVGWDNFKKYKDSDV</sequence>
<dbReference type="HOGENOM" id="CLU_023521_0_0_1"/>
<dbReference type="CGD" id="CAL0000170619">
    <property type="gene designation" value="Cd36_34300"/>
</dbReference>
<keyword evidence="5" id="KW-1185">Reference proteome</keyword>
<protein>
    <submittedName>
        <fullName evidence="4">Uncharacterized protein</fullName>
    </submittedName>
</protein>
<accession>B9WMQ4</accession>
<reference evidence="4 5" key="1">
    <citation type="journal article" date="2009" name="Genome Res.">
        <title>Comparative genomics of the fungal pathogens Candida dubliniensis and Candida albicans.</title>
        <authorList>
            <person name="Jackson A.P."/>
            <person name="Gamble J.A."/>
            <person name="Yeomans T."/>
            <person name="Moran G.P."/>
            <person name="Saunders D."/>
            <person name="Harris D."/>
            <person name="Aslett M."/>
            <person name="Barrell J.F."/>
            <person name="Butler G."/>
            <person name="Citiulo F."/>
            <person name="Coleman D.C."/>
            <person name="de Groot P.W.J."/>
            <person name="Goodwin T.J."/>
            <person name="Quail M.A."/>
            <person name="McQuillan J."/>
            <person name="Munro C.A."/>
            <person name="Pain A."/>
            <person name="Poulter R.T."/>
            <person name="Rajandream M.A."/>
            <person name="Renauld H."/>
            <person name="Spiering M.J."/>
            <person name="Tivey A."/>
            <person name="Gow N.A.R."/>
            <person name="Barrell B."/>
            <person name="Sullivan D.J."/>
            <person name="Berriman M."/>
        </authorList>
    </citation>
    <scope>NUCLEOTIDE SEQUENCE [LARGE SCALE GENOMIC DNA]</scope>
    <source>
        <strain evidence="5">CD36 / ATCC MYA-646 / CBS 7987 / NCPF 3949 / NRRL Y-17841</strain>
    </source>
</reference>
<dbReference type="EMBL" id="FM992695">
    <property type="protein sequence ID" value="CAX40369.1"/>
    <property type="molecule type" value="Genomic_DNA"/>
</dbReference>
<keyword evidence="1" id="KW-0175">Coiled coil</keyword>
<evidence type="ECO:0000256" key="1">
    <source>
        <dbReference type="SAM" id="Coils"/>
    </source>
</evidence>
<gene>
    <name evidence="3" type="ordered locus">Cd36_34300</name>
    <name evidence="4" type="ORF">CD36_34300</name>
</gene>
<dbReference type="VEuPathDB" id="FungiDB:CD36_34300"/>
<proteinExistence type="predicted"/>
<feature type="region of interest" description="Disordered" evidence="2">
    <location>
        <begin position="581"/>
        <end position="600"/>
    </location>
</feature>
<dbReference type="KEGG" id="cdu:CD36_34300"/>
<organism evidence="4 5">
    <name type="scientific">Candida dubliniensis (strain CD36 / ATCC MYA-646 / CBS 7987 / NCPF 3949 / NRRL Y-17841)</name>
    <name type="common">Yeast</name>
    <dbReference type="NCBI Taxonomy" id="573826"/>
    <lineage>
        <taxon>Eukaryota</taxon>
        <taxon>Fungi</taxon>
        <taxon>Dikarya</taxon>
        <taxon>Ascomycota</taxon>
        <taxon>Saccharomycotina</taxon>
        <taxon>Pichiomycetes</taxon>
        <taxon>Debaryomycetaceae</taxon>
        <taxon>Candida/Lodderomyces clade</taxon>
        <taxon>Candida</taxon>
    </lineage>
</organism>
<evidence type="ECO:0000313" key="4">
    <source>
        <dbReference type="EMBL" id="CAX40369.1"/>
    </source>
</evidence>
<evidence type="ECO:0000313" key="5">
    <source>
        <dbReference type="Proteomes" id="UP000002605"/>
    </source>
</evidence>